<organism evidence="1">
    <name type="scientific">Strombidium rassoulzadegani</name>
    <dbReference type="NCBI Taxonomy" id="1082188"/>
    <lineage>
        <taxon>Eukaryota</taxon>
        <taxon>Sar</taxon>
        <taxon>Alveolata</taxon>
        <taxon>Ciliophora</taxon>
        <taxon>Intramacronucleata</taxon>
        <taxon>Spirotrichea</taxon>
        <taxon>Oligotrichia</taxon>
        <taxon>Strombidiidae</taxon>
        <taxon>Strombidium</taxon>
    </lineage>
</organism>
<sequence>MMEVQCLRDYFVQEVVKQKNSNSKQILHPRQAFLDLKVYERVFLHMFEEQFGVETPTIMVFFKSKLLYARNYDKMLKDPELLGDVYSGFSLLSDADKAPAEIRVSEELIQMQKTLELLSKVPKPPFQGD</sequence>
<proteinExistence type="predicted"/>
<dbReference type="AlphaFoldDB" id="A0A7S3CL44"/>
<name>A0A7S3CL44_9SPIT</name>
<accession>A0A7S3CL44</accession>
<evidence type="ECO:0000313" key="1">
    <source>
        <dbReference type="EMBL" id="CAE0231095.1"/>
    </source>
</evidence>
<protein>
    <submittedName>
        <fullName evidence="1">Uncharacterized protein</fullName>
    </submittedName>
</protein>
<gene>
    <name evidence="1" type="ORF">SRAS04492_LOCUS2890</name>
</gene>
<dbReference type="EMBL" id="HBIA01005469">
    <property type="protein sequence ID" value="CAE0231095.1"/>
    <property type="molecule type" value="Transcribed_RNA"/>
</dbReference>
<reference evidence="1" key="1">
    <citation type="submission" date="2021-01" db="EMBL/GenBank/DDBJ databases">
        <authorList>
            <person name="Corre E."/>
            <person name="Pelletier E."/>
            <person name="Niang G."/>
            <person name="Scheremetjew M."/>
            <person name="Finn R."/>
            <person name="Kale V."/>
            <person name="Holt S."/>
            <person name="Cochrane G."/>
            <person name="Meng A."/>
            <person name="Brown T."/>
            <person name="Cohen L."/>
        </authorList>
    </citation>
    <scope>NUCLEOTIDE SEQUENCE</scope>
    <source>
        <strain evidence="1">Ras09</strain>
    </source>
</reference>